<dbReference type="AlphaFoldDB" id="A0A0G1FZ42"/>
<feature type="transmembrane region" description="Helical" evidence="1">
    <location>
        <begin position="57"/>
        <end position="78"/>
    </location>
</feature>
<gene>
    <name evidence="2" type="ORF">UV76_C0012G0025</name>
</gene>
<reference evidence="2 3" key="1">
    <citation type="journal article" date="2015" name="Nature">
        <title>rRNA introns, odd ribosomes, and small enigmatic genomes across a large radiation of phyla.</title>
        <authorList>
            <person name="Brown C.T."/>
            <person name="Hug L.A."/>
            <person name="Thomas B.C."/>
            <person name="Sharon I."/>
            <person name="Castelle C.J."/>
            <person name="Singh A."/>
            <person name="Wilkins M.J."/>
            <person name="Williams K.H."/>
            <person name="Banfield J.F."/>
        </authorList>
    </citation>
    <scope>NUCLEOTIDE SEQUENCE [LARGE SCALE GENOMIC DNA]</scope>
</reference>
<sequence>MEQKNNIDNRIIETYAEDMAKVIEDEGGALVKKIIHGEEKHEKEKENLSPESKRNKLFMLVGILLIVFSQGALFYFFLVMERNRPVNVALQFSPIIFHDQSVFIEIPGLNKDEIKQVVLNHVDATEVKSGGVEGIYLTENKKVIGLRRFVAKIESNFVPGDNTLLVRDDFLMGVVNSPADSAPPAGKGFFILLKVLSIPDIFDALRAWEGKMLSDLHKFIGIEISKETNYLFTKNFENSIVENKNTRILYDQDGKLVLMYIFADDNSIIITDSQSAAHEILLRLASERRNQ</sequence>
<keyword evidence="1" id="KW-0812">Transmembrane</keyword>
<keyword evidence="1" id="KW-0472">Membrane</keyword>
<evidence type="ECO:0000256" key="1">
    <source>
        <dbReference type="SAM" id="Phobius"/>
    </source>
</evidence>
<evidence type="ECO:0000313" key="2">
    <source>
        <dbReference type="EMBL" id="KKT00252.1"/>
    </source>
</evidence>
<organism evidence="2 3">
    <name type="scientific">Candidatus Nomurabacteria bacterium GW2011_GWA2_43_15</name>
    <dbReference type="NCBI Taxonomy" id="1618738"/>
    <lineage>
        <taxon>Bacteria</taxon>
        <taxon>Candidatus Nomuraibacteriota</taxon>
    </lineage>
</organism>
<evidence type="ECO:0000313" key="3">
    <source>
        <dbReference type="Proteomes" id="UP000034646"/>
    </source>
</evidence>
<name>A0A0G1FZ42_9BACT</name>
<keyword evidence="1" id="KW-1133">Transmembrane helix</keyword>
<dbReference type="Proteomes" id="UP000034646">
    <property type="component" value="Unassembled WGS sequence"/>
</dbReference>
<dbReference type="PATRIC" id="fig|1618738.3.peg.587"/>
<protein>
    <submittedName>
        <fullName evidence="2">Uncharacterized protein</fullName>
    </submittedName>
</protein>
<comment type="caution">
    <text evidence="2">The sequence shown here is derived from an EMBL/GenBank/DDBJ whole genome shotgun (WGS) entry which is preliminary data.</text>
</comment>
<dbReference type="EMBL" id="LCFS01000012">
    <property type="protein sequence ID" value="KKT00252.1"/>
    <property type="molecule type" value="Genomic_DNA"/>
</dbReference>
<accession>A0A0G1FZ42</accession>
<proteinExistence type="predicted"/>